<reference evidence="2 3" key="1">
    <citation type="submission" date="2018-08" db="EMBL/GenBank/DDBJ databases">
        <title>A genome reference for cultivated species of the human gut microbiota.</title>
        <authorList>
            <person name="Zou Y."/>
            <person name="Xue W."/>
            <person name="Luo G."/>
        </authorList>
    </citation>
    <scope>NUCLEOTIDE SEQUENCE [LARGE SCALE GENOMIC DNA]</scope>
    <source>
        <strain evidence="2 3">TM09-12</strain>
    </source>
</reference>
<dbReference type="Gene3D" id="1.10.260.40">
    <property type="entry name" value="lambda repressor-like DNA-binding domains"/>
    <property type="match status" value="1"/>
</dbReference>
<dbReference type="SMART" id="SM00530">
    <property type="entry name" value="HTH_XRE"/>
    <property type="match status" value="1"/>
</dbReference>
<dbReference type="InterPro" id="IPR003491">
    <property type="entry name" value="REP-like_C"/>
</dbReference>
<sequence length="317" mass="36752">MNDIKFIETLKQKRNACDYSQSRLALELQISRQNLNEIENGKTKASKEMKHILLHYLDYCNCTQPFTLTIDYLRVRFPTTDALEIIKNVLAMKSKYFIHEDYGMFGYEEQYIYGDISVNASKDSSMGVLLELRGMGCRNLEYVLQARGIDWYSFLSCCIDYQGVFKRIDLAINDMGGLLDIEILRERYYANKVWKRSRTHEAVDSGKLSGTNGDTAKTFYIGSKSSSIYFCLYEKEKEQKSKGIKTDIKNRFEIRLKNGKAEQTIEQLVFSRNPEQTIANLILTQIDFPDYILWDIFLDNVTTSLPFIMTPVAVNMD</sequence>
<evidence type="ECO:0000313" key="3">
    <source>
        <dbReference type="Proteomes" id="UP000263014"/>
    </source>
</evidence>
<dbReference type="InterPro" id="IPR040819">
    <property type="entry name" value="Rol_Rep_N"/>
</dbReference>
<proteinExistence type="predicted"/>
<evidence type="ECO:0000259" key="1">
    <source>
        <dbReference type="PROSITE" id="PS50943"/>
    </source>
</evidence>
<dbReference type="Proteomes" id="UP000263014">
    <property type="component" value="Unassembled WGS sequence"/>
</dbReference>
<dbReference type="RefSeq" id="WP_148709845.1">
    <property type="nucleotide sequence ID" value="NZ_QSON01000008.1"/>
</dbReference>
<dbReference type="CDD" id="cd00093">
    <property type="entry name" value="HTH_XRE"/>
    <property type="match status" value="1"/>
</dbReference>
<dbReference type="Pfam" id="PF18106">
    <property type="entry name" value="Rol_Rep_N"/>
    <property type="match status" value="1"/>
</dbReference>
<accession>A0A374P6Q1</accession>
<dbReference type="AlphaFoldDB" id="A0A374P6Q1"/>
<evidence type="ECO:0000313" key="2">
    <source>
        <dbReference type="EMBL" id="RGJ02188.1"/>
    </source>
</evidence>
<feature type="non-terminal residue" evidence="2">
    <location>
        <position position="317"/>
    </location>
</feature>
<dbReference type="Pfam" id="PF01381">
    <property type="entry name" value="HTH_3"/>
    <property type="match status" value="1"/>
</dbReference>
<gene>
    <name evidence="2" type="ORF">DXD79_17220</name>
</gene>
<dbReference type="Pfam" id="PF02486">
    <property type="entry name" value="Rep_trans"/>
    <property type="match status" value="1"/>
</dbReference>
<feature type="domain" description="HTH cro/C1-type" evidence="1">
    <location>
        <begin position="10"/>
        <end position="73"/>
    </location>
</feature>
<dbReference type="InterPro" id="IPR010982">
    <property type="entry name" value="Lambda_DNA-bd_dom_sf"/>
</dbReference>
<dbReference type="GO" id="GO:0003677">
    <property type="term" value="F:DNA binding"/>
    <property type="evidence" value="ECO:0007669"/>
    <property type="project" value="InterPro"/>
</dbReference>
<dbReference type="InterPro" id="IPR001387">
    <property type="entry name" value="Cro/C1-type_HTH"/>
</dbReference>
<dbReference type="PROSITE" id="PS50943">
    <property type="entry name" value="HTH_CROC1"/>
    <property type="match status" value="1"/>
</dbReference>
<organism evidence="2 3">
    <name type="scientific">Hungatella hathewayi</name>
    <dbReference type="NCBI Taxonomy" id="154046"/>
    <lineage>
        <taxon>Bacteria</taxon>
        <taxon>Bacillati</taxon>
        <taxon>Bacillota</taxon>
        <taxon>Clostridia</taxon>
        <taxon>Lachnospirales</taxon>
        <taxon>Lachnospiraceae</taxon>
        <taxon>Hungatella</taxon>
    </lineage>
</organism>
<comment type="caution">
    <text evidence="2">The sequence shown here is derived from an EMBL/GenBank/DDBJ whole genome shotgun (WGS) entry which is preliminary data.</text>
</comment>
<name>A0A374P6Q1_9FIRM</name>
<protein>
    <submittedName>
        <fullName evidence="2">XRE family transcriptional regulator</fullName>
    </submittedName>
</protein>
<dbReference type="SUPFAM" id="SSF47413">
    <property type="entry name" value="lambda repressor-like DNA-binding domains"/>
    <property type="match status" value="1"/>
</dbReference>
<dbReference type="EMBL" id="QSON01000008">
    <property type="protein sequence ID" value="RGJ02188.1"/>
    <property type="molecule type" value="Genomic_DNA"/>
</dbReference>